<dbReference type="EMBL" id="CP110429">
    <property type="protein sequence ID" value="WAQ88324.1"/>
    <property type="molecule type" value="Genomic_DNA"/>
</dbReference>
<feature type="compositionally biased region" description="Basic and acidic residues" evidence="1">
    <location>
        <begin position="1"/>
        <end position="18"/>
    </location>
</feature>
<feature type="region of interest" description="Disordered" evidence="1">
    <location>
        <begin position="1"/>
        <end position="32"/>
    </location>
</feature>
<proteinExistence type="predicted"/>
<dbReference type="Proteomes" id="UP001164743">
    <property type="component" value="Chromosome 9A"/>
</dbReference>
<name>A0ABY7CSV6_9BASI</name>
<sequence>MTSDGRRLAASRAARDAARASSGLNPAGKSSPKQFGVLKMEAIIEQLRAHSSRWDVRSIYIA</sequence>
<accession>A0ABY7CSV6</accession>
<evidence type="ECO:0000256" key="1">
    <source>
        <dbReference type="SAM" id="MobiDB-lite"/>
    </source>
</evidence>
<keyword evidence="3" id="KW-1185">Reference proteome</keyword>
<evidence type="ECO:0000313" key="3">
    <source>
        <dbReference type="Proteomes" id="UP001164743"/>
    </source>
</evidence>
<reference evidence="2" key="1">
    <citation type="submission" date="2022-10" db="EMBL/GenBank/DDBJ databases">
        <title>Puccinia triticina Genome sequencing and assembly.</title>
        <authorList>
            <person name="Li C."/>
        </authorList>
    </citation>
    <scope>NUCLEOTIDE SEQUENCE</scope>
    <source>
        <strain evidence="2">Pt15</strain>
    </source>
</reference>
<dbReference type="RefSeq" id="XP_053023879.1">
    <property type="nucleotide sequence ID" value="XM_053172661.1"/>
</dbReference>
<organism evidence="2 3">
    <name type="scientific">Puccinia triticina</name>
    <dbReference type="NCBI Taxonomy" id="208348"/>
    <lineage>
        <taxon>Eukaryota</taxon>
        <taxon>Fungi</taxon>
        <taxon>Dikarya</taxon>
        <taxon>Basidiomycota</taxon>
        <taxon>Pucciniomycotina</taxon>
        <taxon>Pucciniomycetes</taxon>
        <taxon>Pucciniales</taxon>
        <taxon>Pucciniaceae</taxon>
        <taxon>Puccinia</taxon>
    </lineage>
</organism>
<dbReference type="GeneID" id="77813556"/>
<protein>
    <submittedName>
        <fullName evidence="2">Uncharacterized protein</fullName>
    </submittedName>
</protein>
<evidence type="ECO:0000313" key="2">
    <source>
        <dbReference type="EMBL" id="WAQ88324.1"/>
    </source>
</evidence>
<gene>
    <name evidence="2" type="ORF">PtA15_9A451</name>
</gene>